<dbReference type="EMBL" id="MZ130475">
    <property type="protein sequence ID" value="QWM89162.1"/>
    <property type="molecule type" value="Genomic_DNA"/>
</dbReference>
<evidence type="ECO:0000313" key="1">
    <source>
        <dbReference type="EMBL" id="QWM89162.1"/>
    </source>
</evidence>
<keyword evidence="2" id="KW-1185">Reference proteome</keyword>
<dbReference type="Proteomes" id="UP000827388">
    <property type="component" value="Segment"/>
</dbReference>
<name>A0AAE7RUR7_9CAUD</name>
<gene>
    <name evidence="1" type="primary">gp_05862</name>
</gene>
<organism evidence="1 2">
    <name type="scientific">uncultured phage cr30_1</name>
    <dbReference type="NCBI Taxonomy" id="2986411"/>
    <lineage>
        <taxon>Viruses</taxon>
        <taxon>Duplodnaviria</taxon>
        <taxon>Heunggongvirae</taxon>
        <taxon>Uroviricota</taxon>
        <taxon>Caudoviricetes</taxon>
        <taxon>Crassvirales</taxon>
        <taxon>Suoliviridae</taxon>
        <taxon>Boorivirinae</taxon>
        <taxon>Cohcovirus</taxon>
        <taxon>Cohcovirus splanchnicus</taxon>
    </lineage>
</organism>
<dbReference type="KEGG" id="vg:75692200"/>
<dbReference type="RefSeq" id="YP_010358734.1">
    <property type="nucleotide sequence ID" value="NC_062765.1"/>
</dbReference>
<proteinExistence type="predicted"/>
<accession>A0AAE7RUR7</accession>
<evidence type="ECO:0000313" key="2">
    <source>
        <dbReference type="Proteomes" id="UP000827388"/>
    </source>
</evidence>
<protein>
    <submittedName>
        <fullName evidence="1">Uncharacterized protein</fullName>
    </submittedName>
</protein>
<sequence length="160" mass="18502">MKAGVYIVKDLFSEQKYILSLNGKEPFIRITNSISLSSFANGLIERDHKIVEQILEDPTKFEFTLLSKEIESNKVEENTESSNIQYTDEQYNEFISIKNIQPDGNLNKIAVTADIQGKLHISWEEAEKLFDIINIRYLEDDKWKKIEIKSSINEANSVIQ</sequence>
<reference evidence="1 2" key="1">
    <citation type="submission" date="2021-04" db="EMBL/GenBank/DDBJ databases">
        <authorList>
            <person name="Shkoporov A.N."/>
            <person name="Stockdale S.R."/>
            <person name="Guerin E."/>
            <person name="Ross R.P."/>
            <person name="Hill C."/>
        </authorList>
    </citation>
    <scope>NUCLEOTIDE SEQUENCE [LARGE SCALE GENOMIC DNA]</scope>
    <source>
        <strain evidence="2">cr30_1</strain>
    </source>
</reference>
<dbReference type="GeneID" id="75692200"/>